<organism evidence="2 3">
    <name type="scientific">Blastopirellula marina DSM 3645</name>
    <dbReference type="NCBI Taxonomy" id="314230"/>
    <lineage>
        <taxon>Bacteria</taxon>
        <taxon>Pseudomonadati</taxon>
        <taxon>Planctomycetota</taxon>
        <taxon>Planctomycetia</taxon>
        <taxon>Pirellulales</taxon>
        <taxon>Pirellulaceae</taxon>
        <taxon>Blastopirellula</taxon>
    </lineage>
</organism>
<gene>
    <name evidence="2" type="ORF">DSM3645_23081</name>
</gene>
<dbReference type="HOGENOM" id="CLU_1381765_0_0_0"/>
<accession>A3ZQ53</accession>
<evidence type="ECO:0000256" key="1">
    <source>
        <dbReference type="SAM" id="MobiDB-lite"/>
    </source>
</evidence>
<proteinExistence type="predicted"/>
<evidence type="ECO:0000313" key="3">
    <source>
        <dbReference type="Proteomes" id="UP000004358"/>
    </source>
</evidence>
<reference evidence="2 3" key="1">
    <citation type="submission" date="2006-02" db="EMBL/GenBank/DDBJ databases">
        <authorList>
            <person name="Amann R."/>
            <person name="Ferriera S."/>
            <person name="Johnson J."/>
            <person name="Kravitz S."/>
            <person name="Halpern A."/>
            <person name="Remington K."/>
            <person name="Beeson K."/>
            <person name="Tran B."/>
            <person name="Rogers Y.-H."/>
            <person name="Friedman R."/>
            <person name="Venter J.C."/>
        </authorList>
    </citation>
    <scope>NUCLEOTIDE SEQUENCE [LARGE SCALE GENOMIC DNA]</scope>
    <source>
        <strain evidence="2 3">DSM 3645</strain>
    </source>
</reference>
<dbReference type="EMBL" id="AANZ01000005">
    <property type="protein sequence ID" value="EAQ81326.1"/>
    <property type="molecule type" value="Genomic_DNA"/>
</dbReference>
<sequence length="197" mass="21341">MPSQMKRRLSDLIAASRNGRARRCAELPVRKMNVSRVIAGLCLIFAAVSSSYAQDWLTSPSFYSHSQETGDRVAQYSPDPAVNQPYNPSYMSSGYRQFRSRIGSGGSVDNYHIVQEWGRPVRPYGEWLHPYRPYSVPYQLWGAPYQGLGPTFNNNFGGFPQPYGPAGGGGYGPGGGGPGAGYGPGGGGYPGYREGDI</sequence>
<feature type="region of interest" description="Disordered" evidence="1">
    <location>
        <begin position="176"/>
        <end position="197"/>
    </location>
</feature>
<feature type="compositionally biased region" description="Gly residues" evidence="1">
    <location>
        <begin position="176"/>
        <end position="190"/>
    </location>
</feature>
<dbReference type="eggNOG" id="ENOG5032VM3">
    <property type="taxonomic scope" value="Bacteria"/>
</dbReference>
<protein>
    <submittedName>
        <fullName evidence="2">Uncharacterized protein</fullName>
    </submittedName>
</protein>
<name>A3ZQ53_9BACT</name>
<evidence type="ECO:0000313" key="2">
    <source>
        <dbReference type="EMBL" id="EAQ81326.1"/>
    </source>
</evidence>
<comment type="caution">
    <text evidence="2">The sequence shown here is derived from an EMBL/GenBank/DDBJ whole genome shotgun (WGS) entry which is preliminary data.</text>
</comment>
<dbReference type="AlphaFoldDB" id="A3ZQ53"/>
<dbReference type="Proteomes" id="UP000004358">
    <property type="component" value="Unassembled WGS sequence"/>
</dbReference>